<dbReference type="AlphaFoldDB" id="N1QQX6"/>
<dbReference type="ExpressionAtlas" id="N1QQX6">
    <property type="expression patterns" value="baseline"/>
</dbReference>
<feature type="domain" description="Peptide N-acetyl-beta-D-glucosaminyl asparaginase amidase A N-terminal" evidence="1">
    <location>
        <begin position="5"/>
        <end position="60"/>
    </location>
</feature>
<accession>N1QQX6</accession>
<name>N1QQX6_AEGTA</name>
<dbReference type="PANTHER" id="PTHR31104">
    <property type="entry name" value="PEPTIDE-N4-(N-ACETYL-BETA-GLUCOSAMINYL)ASPARAGINE AMIDASE A PROTEIN"/>
    <property type="match status" value="1"/>
</dbReference>
<dbReference type="InterPro" id="IPR021102">
    <property type="entry name" value="PNGase_A"/>
</dbReference>
<dbReference type="Pfam" id="PF12222">
    <property type="entry name" value="PNGaseA"/>
    <property type="match status" value="1"/>
</dbReference>
<dbReference type="InterPro" id="IPR056948">
    <property type="entry name" value="PNGaseA_N"/>
</dbReference>
<evidence type="ECO:0000259" key="1">
    <source>
        <dbReference type="Pfam" id="PF12222"/>
    </source>
</evidence>
<protein>
    <recommendedName>
        <fullName evidence="1">Peptide N-acetyl-beta-D-glucosaminyl asparaginase amidase A N-terminal domain-containing protein</fullName>
    </recommendedName>
</protein>
<dbReference type="EnsemblPlants" id="EMT00718">
    <property type="protein sequence ID" value="EMT00718"/>
    <property type="gene ID" value="F775_10968"/>
</dbReference>
<organism evidence="2">
    <name type="scientific">Aegilops tauschii</name>
    <name type="common">Tausch's goatgrass</name>
    <name type="synonym">Aegilops squarrosa</name>
    <dbReference type="NCBI Taxonomy" id="37682"/>
    <lineage>
        <taxon>Eukaryota</taxon>
        <taxon>Viridiplantae</taxon>
        <taxon>Streptophyta</taxon>
        <taxon>Embryophyta</taxon>
        <taxon>Tracheophyta</taxon>
        <taxon>Spermatophyta</taxon>
        <taxon>Magnoliopsida</taxon>
        <taxon>Liliopsida</taxon>
        <taxon>Poales</taxon>
        <taxon>Poaceae</taxon>
        <taxon>BOP clade</taxon>
        <taxon>Pooideae</taxon>
        <taxon>Triticodae</taxon>
        <taxon>Triticeae</taxon>
        <taxon>Triticinae</taxon>
        <taxon>Aegilops</taxon>
    </lineage>
</organism>
<sequence>MSRGLPLNDGLWYKIQNATDVVSTSVTLPSNTYRAVVEVFVSFHGDDEFWWTNQPGADANGPFRETFHFDNTNTNDGETVNQTTVAHAGVAATDLAGVLYYSVQTRQSFPLLLDSGADQALQQPCQHHALNLLAEGFLEHHKIDTAKEKL</sequence>
<evidence type="ECO:0000313" key="2">
    <source>
        <dbReference type="EnsemblPlants" id="EMT00718"/>
    </source>
</evidence>
<reference evidence="2" key="1">
    <citation type="submission" date="2015-06" db="UniProtKB">
        <authorList>
            <consortium name="EnsemblPlants"/>
        </authorList>
    </citation>
    <scope>IDENTIFICATION</scope>
</reference>
<proteinExistence type="predicted"/>